<sequence length="115" mass="13212">MATAKSVKQKSPQKSRGISWKNENVQLLLEVMKEETILFRLQVNVDSVINKWKKLGQQYKTHLHNQKQSGTERGKKWKFFDEMNEICGHRVTSTPVTVTDSSLQNNSGDSGEFED</sequence>
<evidence type="ECO:0000313" key="2">
    <source>
        <dbReference type="EMBL" id="KAK2549546.1"/>
    </source>
</evidence>
<organism evidence="2 3">
    <name type="scientific">Acropora cervicornis</name>
    <name type="common">Staghorn coral</name>
    <dbReference type="NCBI Taxonomy" id="6130"/>
    <lineage>
        <taxon>Eukaryota</taxon>
        <taxon>Metazoa</taxon>
        <taxon>Cnidaria</taxon>
        <taxon>Anthozoa</taxon>
        <taxon>Hexacorallia</taxon>
        <taxon>Scleractinia</taxon>
        <taxon>Astrocoeniina</taxon>
        <taxon>Acroporidae</taxon>
        <taxon>Acropora</taxon>
    </lineage>
</organism>
<evidence type="ECO:0000259" key="1">
    <source>
        <dbReference type="Pfam" id="PF10545"/>
    </source>
</evidence>
<keyword evidence="3" id="KW-1185">Reference proteome</keyword>
<dbReference type="AlphaFoldDB" id="A0AAD9PVB4"/>
<name>A0AAD9PVB4_ACRCE</name>
<accession>A0AAD9PVB4</accession>
<dbReference type="InterPro" id="IPR006578">
    <property type="entry name" value="MADF-dom"/>
</dbReference>
<protein>
    <recommendedName>
        <fullName evidence="1">MADF domain-containing protein</fullName>
    </recommendedName>
</protein>
<gene>
    <name evidence="2" type="ORF">P5673_029931</name>
</gene>
<reference evidence="2" key="1">
    <citation type="journal article" date="2023" name="G3 (Bethesda)">
        <title>Whole genome assembly and annotation of the endangered Caribbean coral Acropora cervicornis.</title>
        <authorList>
            <person name="Selwyn J.D."/>
            <person name="Vollmer S.V."/>
        </authorList>
    </citation>
    <scope>NUCLEOTIDE SEQUENCE</scope>
    <source>
        <strain evidence="2">K2</strain>
    </source>
</reference>
<dbReference type="Pfam" id="PF10545">
    <property type="entry name" value="MADF_DNA_bdg"/>
    <property type="match status" value="1"/>
</dbReference>
<feature type="domain" description="MADF" evidence="1">
    <location>
        <begin position="37"/>
        <end position="83"/>
    </location>
</feature>
<dbReference type="EMBL" id="JARQWQ010000124">
    <property type="protein sequence ID" value="KAK2549546.1"/>
    <property type="molecule type" value="Genomic_DNA"/>
</dbReference>
<reference evidence="2" key="2">
    <citation type="journal article" date="2023" name="Science">
        <title>Genomic signatures of disease resistance in endangered staghorn corals.</title>
        <authorList>
            <person name="Vollmer S.V."/>
            <person name="Selwyn J.D."/>
            <person name="Despard B.A."/>
            <person name="Roesel C.L."/>
        </authorList>
    </citation>
    <scope>NUCLEOTIDE SEQUENCE</scope>
    <source>
        <strain evidence="2">K2</strain>
    </source>
</reference>
<dbReference type="Proteomes" id="UP001249851">
    <property type="component" value="Unassembled WGS sequence"/>
</dbReference>
<evidence type="ECO:0000313" key="3">
    <source>
        <dbReference type="Proteomes" id="UP001249851"/>
    </source>
</evidence>
<proteinExistence type="predicted"/>
<comment type="caution">
    <text evidence="2">The sequence shown here is derived from an EMBL/GenBank/DDBJ whole genome shotgun (WGS) entry which is preliminary data.</text>
</comment>